<dbReference type="AlphaFoldDB" id="A0A6A6UT05"/>
<gene>
    <name evidence="11" type="ORF">BT63DRAFT_354438</name>
</gene>
<dbReference type="Proteomes" id="UP000799302">
    <property type="component" value="Unassembled WGS sequence"/>
</dbReference>
<evidence type="ECO:0000256" key="4">
    <source>
        <dbReference type="ARBA" id="ARBA00012388"/>
    </source>
</evidence>
<dbReference type="SUPFAM" id="SSF81301">
    <property type="entry name" value="Nucleotidyltransferase"/>
    <property type="match status" value="1"/>
</dbReference>
<dbReference type="OrthoDB" id="2274644at2759"/>
<feature type="region of interest" description="Disordered" evidence="8">
    <location>
        <begin position="1"/>
        <end position="75"/>
    </location>
</feature>
<dbReference type="Gene3D" id="3.30.460.10">
    <property type="entry name" value="Beta Polymerase, domain 2"/>
    <property type="match status" value="1"/>
</dbReference>
<keyword evidence="12" id="KW-1185">Reference proteome</keyword>
<evidence type="ECO:0000256" key="5">
    <source>
        <dbReference type="ARBA" id="ARBA00022679"/>
    </source>
</evidence>
<dbReference type="PANTHER" id="PTHR12271:SF113">
    <property type="entry name" value="POLY(A) RNA POLYMERASE CID11"/>
    <property type="match status" value="1"/>
</dbReference>
<dbReference type="CDD" id="cd05402">
    <property type="entry name" value="NT_PAP_TUTase"/>
    <property type="match status" value="1"/>
</dbReference>
<feature type="compositionally biased region" description="Low complexity" evidence="8">
    <location>
        <begin position="34"/>
        <end position="47"/>
    </location>
</feature>
<evidence type="ECO:0000259" key="10">
    <source>
        <dbReference type="Pfam" id="PF22600"/>
    </source>
</evidence>
<comment type="cofactor">
    <cofactor evidence="1">
        <name>Mn(2+)</name>
        <dbReference type="ChEBI" id="CHEBI:29035"/>
    </cofactor>
</comment>
<comment type="cofactor">
    <cofactor evidence="2">
        <name>Mg(2+)</name>
        <dbReference type="ChEBI" id="CHEBI:18420"/>
    </cofactor>
</comment>
<dbReference type="Pfam" id="PF22600">
    <property type="entry name" value="MTPAP-like_central"/>
    <property type="match status" value="1"/>
</dbReference>
<feature type="region of interest" description="Disordered" evidence="8">
    <location>
        <begin position="90"/>
        <end position="117"/>
    </location>
</feature>
<sequence length="473" mass="53881">MAGRPNGHPPSRPSLISQGSNSVPTTPHQRPRRGFAPSSRSPSPRAGLSGGHSPRSVVSEMAMPSASMLPNGRPVCKYEGRLAYNRRRMQYDIGDKPLDPPEKEPKKTLDPKEDKKLSGDMRELYDRLLPTEESEKRRQDFVQKIEQILFKEWPGFEFKVHVFGSSGNMLCTSDSDVDLCIQTDMKELESMHILAAALDRYGMERVYCIQAKIPIVKVWDPEYQLAADLNVNNPLALENTRMIKTYVQIDERVRPMAMIIKYWTRQRILNDASHGGTLSSYAWICLIINFLQIRNPPILPSLHLRDHKPYVATDGTESGFNDNLDELRNFGKANTSSLGDLIFQFFRFYAFEFKYEESVVSPRNGRVLTRKEKGWTMNTKDGYPRFCIEEPFNTSRNLGNSLDDTAFRGIHMELREAFTHICNSKVDKMVELYEFPAEEKPIFKKAPTMPKPKLSAGPAPGSRKNGSVRANRN</sequence>
<evidence type="ECO:0000256" key="1">
    <source>
        <dbReference type="ARBA" id="ARBA00001936"/>
    </source>
</evidence>
<dbReference type="InterPro" id="IPR043519">
    <property type="entry name" value="NT_sf"/>
</dbReference>
<dbReference type="GO" id="GO:0046872">
    <property type="term" value="F:metal ion binding"/>
    <property type="evidence" value="ECO:0007669"/>
    <property type="project" value="UniProtKB-KW"/>
</dbReference>
<evidence type="ECO:0000256" key="2">
    <source>
        <dbReference type="ARBA" id="ARBA00001946"/>
    </source>
</evidence>
<evidence type="ECO:0000256" key="8">
    <source>
        <dbReference type="SAM" id="MobiDB-lite"/>
    </source>
</evidence>
<keyword evidence="6" id="KW-0479">Metal-binding</keyword>
<dbReference type="EMBL" id="MU004230">
    <property type="protein sequence ID" value="KAF2675385.1"/>
    <property type="molecule type" value="Genomic_DNA"/>
</dbReference>
<evidence type="ECO:0000259" key="9">
    <source>
        <dbReference type="Pfam" id="PF03828"/>
    </source>
</evidence>
<dbReference type="InterPro" id="IPR054708">
    <property type="entry name" value="MTPAP-like_central"/>
</dbReference>
<organism evidence="11 12">
    <name type="scientific">Microthyrium microscopicum</name>
    <dbReference type="NCBI Taxonomy" id="703497"/>
    <lineage>
        <taxon>Eukaryota</taxon>
        <taxon>Fungi</taxon>
        <taxon>Dikarya</taxon>
        <taxon>Ascomycota</taxon>
        <taxon>Pezizomycotina</taxon>
        <taxon>Dothideomycetes</taxon>
        <taxon>Dothideomycetes incertae sedis</taxon>
        <taxon>Microthyriales</taxon>
        <taxon>Microthyriaceae</taxon>
        <taxon>Microthyrium</taxon>
    </lineage>
</organism>
<dbReference type="InterPro" id="IPR002058">
    <property type="entry name" value="PAP_assoc"/>
</dbReference>
<evidence type="ECO:0000313" key="11">
    <source>
        <dbReference type="EMBL" id="KAF2675385.1"/>
    </source>
</evidence>
<dbReference type="Gene3D" id="1.10.1410.10">
    <property type="match status" value="1"/>
</dbReference>
<dbReference type="Pfam" id="PF03828">
    <property type="entry name" value="PAP_assoc"/>
    <property type="match status" value="1"/>
</dbReference>
<feature type="domain" description="PAP-associated" evidence="9">
    <location>
        <begin position="337"/>
        <end position="395"/>
    </location>
</feature>
<evidence type="ECO:0000313" key="12">
    <source>
        <dbReference type="Proteomes" id="UP000799302"/>
    </source>
</evidence>
<feature type="compositionally biased region" description="Polar residues" evidence="8">
    <location>
        <begin position="464"/>
        <end position="473"/>
    </location>
</feature>
<evidence type="ECO:0000256" key="6">
    <source>
        <dbReference type="ARBA" id="ARBA00022723"/>
    </source>
</evidence>
<dbReference type="GO" id="GO:1990817">
    <property type="term" value="F:poly(A) RNA polymerase activity"/>
    <property type="evidence" value="ECO:0007669"/>
    <property type="project" value="UniProtKB-EC"/>
</dbReference>
<proteinExistence type="inferred from homology"/>
<accession>A0A6A6UT05</accession>
<keyword evidence="5" id="KW-0808">Transferase</keyword>
<feature type="compositionally biased region" description="Polar residues" evidence="8">
    <location>
        <begin position="14"/>
        <end position="28"/>
    </location>
</feature>
<keyword evidence="7" id="KW-0460">Magnesium</keyword>
<evidence type="ECO:0000256" key="3">
    <source>
        <dbReference type="ARBA" id="ARBA00008593"/>
    </source>
</evidence>
<dbReference type="GO" id="GO:0010605">
    <property type="term" value="P:negative regulation of macromolecule metabolic process"/>
    <property type="evidence" value="ECO:0007669"/>
    <property type="project" value="UniProtKB-ARBA"/>
</dbReference>
<dbReference type="EC" id="2.7.7.19" evidence="4"/>
<evidence type="ECO:0000256" key="7">
    <source>
        <dbReference type="ARBA" id="ARBA00022842"/>
    </source>
</evidence>
<dbReference type="PANTHER" id="PTHR12271">
    <property type="entry name" value="POLY A POLYMERASE CID PAP -RELATED"/>
    <property type="match status" value="1"/>
</dbReference>
<name>A0A6A6UT05_9PEZI</name>
<feature type="non-terminal residue" evidence="11">
    <location>
        <position position="473"/>
    </location>
</feature>
<feature type="domain" description="Poly(A) RNA polymerase mitochondrial-like central palm" evidence="10">
    <location>
        <begin position="117"/>
        <end position="248"/>
    </location>
</feature>
<dbReference type="GO" id="GO:0031123">
    <property type="term" value="P:RNA 3'-end processing"/>
    <property type="evidence" value="ECO:0007669"/>
    <property type="project" value="TreeGrafter"/>
</dbReference>
<comment type="similarity">
    <text evidence="3">Belongs to the DNA polymerase type-B-like family.</text>
</comment>
<feature type="region of interest" description="Disordered" evidence="8">
    <location>
        <begin position="444"/>
        <end position="473"/>
    </location>
</feature>
<protein>
    <recommendedName>
        <fullName evidence="4">polynucleotide adenylyltransferase</fullName>
        <ecNumber evidence="4">2.7.7.19</ecNumber>
    </recommendedName>
</protein>
<dbReference type="SUPFAM" id="SSF81631">
    <property type="entry name" value="PAP/OAS1 substrate-binding domain"/>
    <property type="match status" value="1"/>
</dbReference>
<reference evidence="11" key="1">
    <citation type="journal article" date="2020" name="Stud. Mycol.">
        <title>101 Dothideomycetes genomes: a test case for predicting lifestyles and emergence of pathogens.</title>
        <authorList>
            <person name="Haridas S."/>
            <person name="Albert R."/>
            <person name="Binder M."/>
            <person name="Bloem J."/>
            <person name="Labutti K."/>
            <person name="Salamov A."/>
            <person name="Andreopoulos B."/>
            <person name="Baker S."/>
            <person name="Barry K."/>
            <person name="Bills G."/>
            <person name="Bluhm B."/>
            <person name="Cannon C."/>
            <person name="Castanera R."/>
            <person name="Culley D."/>
            <person name="Daum C."/>
            <person name="Ezra D."/>
            <person name="Gonzalez J."/>
            <person name="Henrissat B."/>
            <person name="Kuo A."/>
            <person name="Liang C."/>
            <person name="Lipzen A."/>
            <person name="Lutzoni F."/>
            <person name="Magnuson J."/>
            <person name="Mondo S."/>
            <person name="Nolan M."/>
            <person name="Ohm R."/>
            <person name="Pangilinan J."/>
            <person name="Park H.-J."/>
            <person name="Ramirez L."/>
            <person name="Alfaro M."/>
            <person name="Sun H."/>
            <person name="Tritt A."/>
            <person name="Yoshinaga Y."/>
            <person name="Zwiers L.-H."/>
            <person name="Turgeon B."/>
            <person name="Goodwin S."/>
            <person name="Spatafora J."/>
            <person name="Crous P."/>
            <person name="Grigoriev I."/>
        </authorList>
    </citation>
    <scope>NUCLEOTIDE SEQUENCE</scope>
    <source>
        <strain evidence="11">CBS 115976</strain>
    </source>
</reference>